<name>A0A2Z4PS48_9GAMM</name>
<keyword evidence="1" id="KW-1133">Transmembrane helix</keyword>
<evidence type="ECO:0000259" key="3">
    <source>
        <dbReference type="Pfam" id="PF25607"/>
    </source>
</evidence>
<dbReference type="InterPro" id="IPR057699">
    <property type="entry name" value="DUF7939"/>
</dbReference>
<dbReference type="AlphaFoldDB" id="A0A2Z4PS48"/>
<dbReference type="InterPro" id="IPR025738">
    <property type="entry name" value="BatD"/>
</dbReference>
<dbReference type="EMBL" id="CP016181">
    <property type="protein sequence ID" value="AWY00418.1"/>
    <property type="molecule type" value="Genomic_DNA"/>
</dbReference>
<keyword evidence="1" id="KW-0812">Transmembrane</keyword>
<feature type="chain" id="PRO_5016391377" description="DUF7939 domain-containing protein" evidence="2">
    <location>
        <begin position="39"/>
        <end position="605"/>
    </location>
</feature>
<evidence type="ECO:0000313" key="5">
    <source>
        <dbReference type="Proteomes" id="UP000249898"/>
    </source>
</evidence>
<dbReference type="Pfam" id="PF25607">
    <property type="entry name" value="DUF7939"/>
    <property type="match status" value="1"/>
</dbReference>
<evidence type="ECO:0000256" key="2">
    <source>
        <dbReference type="SAM" id="SignalP"/>
    </source>
</evidence>
<organism evidence="4 5">
    <name type="scientific">Marinomonas primoryensis</name>
    <dbReference type="NCBI Taxonomy" id="178399"/>
    <lineage>
        <taxon>Bacteria</taxon>
        <taxon>Pseudomonadati</taxon>
        <taxon>Pseudomonadota</taxon>
        <taxon>Gammaproteobacteria</taxon>
        <taxon>Oceanospirillales</taxon>
        <taxon>Oceanospirillaceae</taxon>
        <taxon>Marinomonas</taxon>
    </lineage>
</organism>
<dbReference type="Proteomes" id="UP000249898">
    <property type="component" value="Chromosome"/>
</dbReference>
<dbReference type="OrthoDB" id="5293418at2"/>
<dbReference type="PANTHER" id="PTHR40940">
    <property type="entry name" value="PROTEIN BATD-RELATED"/>
    <property type="match status" value="1"/>
</dbReference>
<feature type="transmembrane region" description="Helical" evidence="1">
    <location>
        <begin position="455"/>
        <end position="476"/>
    </location>
</feature>
<dbReference type="RefSeq" id="WP_112138033.1">
    <property type="nucleotide sequence ID" value="NZ_CP016181.1"/>
</dbReference>
<gene>
    <name evidence="4" type="ORF">A8139_10710</name>
</gene>
<dbReference type="Pfam" id="PF13584">
    <property type="entry name" value="BatD"/>
    <property type="match status" value="2"/>
</dbReference>
<accession>A0A2Z4PS48</accession>
<protein>
    <recommendedName>
        <fullName evidence="3">DUF7939 domain-containing protein</fullName>
    </recommendedName>
</protein>
<proteinExistence type="predicted"/>
<dbReference type="PANTHER" id="PTHR40940:SF1">
    <property type="entry name" value="PROTEIN BATD"/>
    <property type="match status" value="1"/>
</dbReference>
<feature type="domain" description="DUF7939" evidence="3">
    <location>
        <begin position="503"/>
        <end position="587"/>
    </location>
</feature>
<keyword evidence="1" id="KW-0472">Membrane</keyword>
<evidence type="ECO:0000256" key="1">
    <source>
        <dbReference type="SAM" id="Phobius"/>
    </source>
</evidence>
<evidence type="ECO:0000313" key="4">
    <source>
        <dbReference type="EMBL" id="AWY00418.1"/>
    </source>
</evidence>
<sequence>MVVKQHFFSLTSLNKLSRLFYSLIAALLFITLSSSLHAASVTASLNKEVTIENEVVQLTLRADFSDTGNGPDLTPLQRDFDILGKSQNSQFSFNLGTSTALNFWVVSLMPKSVGTVEIPPIKIGAHESEPIRLVIKSSPLLMDSNGNPPVIMRTEVSEIEPYLQQEVILSVKLYTSVAMQNANRSVPSHPDLVIERLIDDQMNYETINGTQYQVLTRDYLAFPQRSGILTIPPQSIQAMINTSTGRRMIKVQSEPLNLQVLPIPASYSSNTWLPSQEVTVSTSLSKTNDAPRVGDTLIWTININAKGALPEQIPTLDFNSTPNYKLYPKPPKFDNQKTANGVTGNQTIIVEVVPTEEGSLALPDINIAYWDTEQRIIRTATASTKEINIAPLPNSSNGTVKKEADKAIISEPLPAQTRSVAPISLAKKPIVKTIEPSELDIELTQADQDFSFRHYLVIGLLLLAIFLMGAWLIIWFKRRKAQPDTLNHVPTLQEFAPLTTMDEQSAYKTLITCCRQNNLPQLRSSLLEWARHRWGDDEIRSVDDIKRLTSVQVTQLLMESELMMYSNNPSHEWQGELLAVALEEYTSGQAKPSQASQLKTLYPNF</sequence>
<reference evidence="4 5" key="1">
    <citation type="submission" date="2016-06" db="EMBL/GenBank/DDBJ databases">
        <title>The sequenced genome of the ice-adhering bacterium Marinomonas primoryensis, from Antarctica.</title>
        <authorList>
            <person name="Graham L."/>
            <person name="Vance T.D.R."/>
            <person name="Davies P.L."/>
        </authorList>
    </citation>
    <scope>NUCLEOTIDE SEQUENCE [LARGE SCALE GENOMIC DNA]</scope>
    <source>
        <strain evidence="4 5">AceL</strain>
    </source>
</reference>
<keyword evidence="2" id="KW-0732">Signal</keyword>
<feature type="signal peptide" evidence="2">
    <location>
        <begin position="1"/>
        <end position="38"/>
    </location>
</feature>